<dbReference type="RefSeq" id="WP_338176414.1">
    <property type="nucleotide sequence ID" value="NZ_JAEKNQ010000013.1"/>
</dbReference>
<keyword evidence="2" id="KW-0378">Hydrolase</keyword>
<dbReference type="FunFam" id="3.20.20.140:FF:000019">
    <property type="entry name" value="Cytosine deaminase"/>
    <property type="match status" value="1"/>
</dbReference>
<dbReference type="PANTHER" id="PTHR32027:SF0">
    <property type="entry name" value="CYTOSINE DEAMINASE"/>
    <property type="match status" value="1"/>
</dbReference>
<gene>
    <name evidence="4" type="ORF">JF888_02315</name>
</gene>
<dbReference type="CDD" id="cd01293">
    <property type="entry name" value="Bact_CD"/>
    <property type="match status" value="1"/>
</dbReference>
<evidence type="ECO:0000313" key="4">
    <source>
        <dbReference type="EMBL" id="MBJ7602025.1"/>
    </source>
</evidence>
<accession>A0A934KH60</accession>
<name>A0A934KH60_9BACT</name>
<dbReference type="Proteomes" id="UP000620075">
    <property type="component" value="Unassembled WGS sequence"/>
</dbReference>
<dbReference type="InterPro" id="IPR052349">
    <property type="entry name" value="Metallo-hydrolase_Enzymes"/>
</dbReference>
<dbReference type="InterPro" id="IPR013108">
    <property type="entry name" value="Amidohydro_3"/>
</dbReference>
<protein>
    <submittedName>
        <fullName evidence="4">Amidohydrolase family protein</fullName>
    </submittedName>
</protein>
<dbReference type="InterPro" id="IPR032466">
    <property type="entry name" value="Metal_Hydrolase"/>
</dbReference>
<dbReference type="GO" id="GO:0019239">
    <property type="term" value="F:deaminase activity"/>
    <property type="evidence" value="ECO:0007669"/>
    <property type="project" value="UniProtKB-ARBA"/>
</dbReference>
<dbReference type="AlphaFoldDB" id="A0A934KH60"/>
<dbReference type="EMBL" id="JAEKNQ010000013">
    <property type="protein sequence ID" value="MBJ7602025.1"/>
    <property type="molecule type" value="Genomic_DNA"/>
</dbReference>
<keyword evidence="1" id="KW-0479">Metal-binding</keyword>
<evidence type="ECO:0000256" key="2">
    <source>
        <dbReference type="ARBA" id="ARBA00022801"/>
    </source>
</evidence>
<dbReference type="GO" id="GO:0016814">
    <property type="term" value="F:hydrolase activity, acting on carbon-nitrogen (but not peptide) bonds, in cyclic amidines"/>
    <property type="evidence" value="ECO:0007669"/>
    <property type="project" value="TreeGrafter"/>
</dbReference>
<dbReference type="SUPFAM" id="SSF51338">
    <property type="entry name" value="Composite domain of metallo-dependent hydrolases"/>
    <property type="match status" value="1"/>
</dbReference>
<dbReference type="Gene3D" id="3.20.20.140">
    <property type="entry name" value="Metal-dependent hydrolases"/>
    <property type="match status" value="1"/>
</dbReference>
<comment type="caution">
    <text evidence="4">The sequence shown here is derived from an EMBL/GenBank/DDBJ whole genome shotgun (WGS) entry which is preliminary data.</text>
</comment>
<dbReference type="InterPro" id="IPR011059">
    <property type="entry name" value="Metal-dep_hydrolase_composite"/>
</dbReference>
<dbReference type="Gene3D" id="2.30.40.10">
    <property type="entry name" value="Urease, subunit C, domain 1"/>
    <property type="match status" value="1"/>
</dbReference>
<dbReference type="SUPFAM" id="SSF51556">
    <property type="entry name" value="Metallo-dependent hydrolases"/>
    <property type="match status" value="1"/>
</dbReference>
<sequence length="416" mass="45534">MSVPSAIAVGTEVALLKNLHLSDGRRAQLAIREGRLGSGPAPAGGFVLDCAEYLALPAFIDTHMHLDKALIRSQLADHDGTLPSAIAASHERKRLYTEDDVRKRAAEVIRSHVRHGTTRIRSHVDVDTIGGLVPLAGVMQAAQDCRHLAEVRTIAFPQEGILSDPGTARLMRSALEMGCDLVGGMPHWERTPEDQLEHVKFCFDLAQEFDRDLDLHVDETDDGAVRTLEMVADEALARGWQGRVTAGHVCSLSAADVEYVRRVIDKCRQARMTIVSNPVTNLMIQGRADRGLVRRGITRIRELREAGVNLCFGQDCVQDGFYPFGRGDMLEVALISAHAAQLGTSQELDFALQAVGENAARTWRLDAYGIEEGARADLVLYAASSWQEALTLQLRPEIVLFEGRVVATNHLLSALA</sequence>
<proteinExistence type="predicted"/>
<evidence type="ECO:0000313" key="5">
    <source>
        <dbReference type="Proteomes" id="UP000620075"/>
    </source>
</evidence>
<dbReference type="Pfam" id="PF07969">
    <property type="entry name" value="Amidohydro_3"/>
    <property type="match status" value="1"/>
</dbReference>
<dbReference type="GO" id="GO:0046872">
    <property type="term" value="F:metal ion binding"/>
    <property type="evidence" value="ECO:0007669"/>
    <property type="project" value="UniProtKB-KW"/>
</dbReference>
<organism evidence="4 5">
    <name type="scientific">Candidatus Dormiibacter inghamiae</name>
    <dbReference type="NCBI Taxonomy" id="3127013"/>
    <lineage>
        <taxon>Bacteria</taxon>
        <taxon>Bacillati</taxon>
        <taxon>Candidatus Dormiibacterota</taxon>
        <taxon>Candidatus Dormibacteria</taxon>
        <taxon>Candidatus Dormibacterales</taxon>
        <taxon>Candidatus Dormibacteraceae</taxon>
        <taxon>Candidatus Dormiibacter</taxon>
    </lineage>
</organism>
<reference evidence="4 5" key="1">
    <citation type="submission" date="2020-10" db="EMBL/GenBank/DDBJ databases">
        <title>Ca. Dormibacterota MAGs.</title>
        <authorList>
            <person name="Montgomery K."/>
        </authorList>
    </citation>
    <scope>NUCLEOTIDE SEQUENCE [LARGE SCALE GENOMIC DNA]</scope>
    <source>
        <strain evidence="4">SC8811_S16_3</strain>
    </source>
</reference>
<dbReference type="PANTHER" id="PTHR32027">
    <property type="entry name" value="CYTOSINE DEAMINASE"/>
    <property type="match status" value="1"/>
</dbReference>
<evidence type="ECO:0000256" key="1">
    <source>
        <dbReference type="ARBA" id="ARBA00022723"/>
    </source>
</evidence>
<dbReference type="InterPro" id="IPR018228">
    <property type="entry name" value="DNase_TatD-rel_CS"/>
</dbReference>
<feature type="domain" description="Amidohydrolase 3" evidence="3">
    <location>
        <begin position="95"/>
        <end position="407"/>
    </location>
</feature>
<evidence type="ECO:0000259" key="3">
    <source>
        <dbReference type="Pfam" id="PF07969"/>
    </source>
</evidence>
<dbReference type="PROSITE" id="PS01137">
    <property type="entry name" value="TATD_1"/>
    <property type="match status" value="1"/>
</dbReference>